<protein>
    <submittedName>
        <fullName evidence="1">Uncharacterized protein</fullName>
    </submittedName>
</protein>
<evidence type="ECO:0000313" key="2">
    <source>
        <dbReference type="Proteomes" id="UP000062317"/>
    </source>
</evidence>
<gene>
    <name evidence="1" type="ORF">WT27_11910</name>
</gene>
<organism evidence="1 2">
    <name type="scientific">Burkholderia territorii</name>
    <dbReference type="NCBI Taxonomy" id="1503055"/>
    <lineage>
        <taxon>Bacteria</taxon>
        <taxon>Pseudomonadati</taxon>
        <taxon>Pseudomonadota</taxon>
        <taxon>Betaproteobacteria</taxon>
        <taxon>Burkholderiales</taxon>
        <taxon>Burkholderiaceae</taxon>
        <taxon>Burkholderia</taxon>
        <taxon>Burkholderia cepacia complex</taxon>
    </lineage>
</organism>
<dbReference type="EMBL" id="LPEQ01000109">
    <property type="protein sequence ID" value="KVV41448.1"/>
    <property type="molecule type" value="Genomic_DNA"/>
</dbReference>
<proteinExistence type="predicted"/>
<dbReference type="Proteomes" id="UP000062317">
    <property type="component" value="Unassembled WGS sequence"/>
</dbReference>
<reference evidence="1 2" key="1">
    <citation type="submission" date="2015-11" db="EMBL/GenBank/DDBJ databases">
        <title>Expanding the genomic diversity of Burkholderia species for the development of highly accurate diagnostics.</title>
        <authorList>
            <person name="Sahl J."/>
            <person name="Keim P."/>
            <person name="Wagner D."/>
        </authorList>
    </citation>
    <scope>NUCLEOTIDE SEQUENCE [LARGE SCALE GENOMIC DNA]</scope>
    <source>
        <strain evidence="1 2">MSMB1301WGS</strain>
    </source>
</reference>
<name>A0A125A9I2_9BURK</name>
<evidence type="ECO:0000313" key="1">
    <source>
        <dbReference type="EMBL" id="KVV41448.1"/>
    </source>
</evidence>
<keyword evidence="2" id="KW-1185">Reference proteome</keyword>
<comment type="caution">
    <text evidence="1">The sequence shown here is derived from an EMBL/GenBank/DDBJ whole genome shotgun (WGS) entry which is preliminary data.</text>
</comment>
<accession>A0A125A9I2</accession>
<sequence>MCVIGASVSHPYDAVAPGRCCQSETPRHPGGATALARLATRRVVFLDVGQAIQAALNQLRRVLEVALQRILRHVQHFDARVLSEVRARDEHLQAAPTPFDRLEVRRMHDCVQLTADLTVELADVKIQQRLVQAINRLAFLRDQIEQRIHAARDALVGRRFRKRVVIAKRFERPRLGDRLQVDLVAQRSVDAVVFEHDGFRCALTRFVLLHGSLSPDSYGCMVARGG</sequence>
<dbReference type="AlphaFoldDB" id="A0A125A9I2"/>